<gene>
    <name evidence="1" type="ORF">Tci_683219</name>
</gene>
<comment type="caution">
    <text evidence="1">The sequence shown here is derived from an EMBL/GenBank/DDBJ whole genome shotgun (WGS) entry which is preliminary data.</text>
</comment>
<dbReference type="EMBL" id="BKCJ010554659">
    <property type="protein sequence ID" value="GFB11248.1"/>
    <property type="molecule type" value="Genomic_DNA"/>
</dbReference>
<protein>
    <submittedName>
        <fullName evidence="1">Uncharacterized protein</fullName>
    </submittedName>
</protein>
<sequence length="124" mass="14098">ISIFTVNTYVSLGCSGNTTWIMRRTLDISLTFHIQCLVDLLQRAITELVYLVEAHHHLNPIFILKYDSPRRIDDDIVMLVLESRGIPLRFGEVQLSLVALNPKLEVFYGLSYNQLPGPLVDGRS</sequence>
<name>A0A699KTX2_TANCI</name>
<evidence type="ECO:0000313" key="1">
    <source>
        <dbReference type="EMBL" id="GFB11248.1"/>
    </source>
</evidence>
<dbReference type="AlphaFoldDB" id="A0A699KTX2"/>
<organism evidence="1">
    <name type="scientific">Tanacetum cinerariifolium</name>
    <name type="common">Dalmatian daisy</name>
    <name type="synonym">Chrysanthemum cinerariifolium</name>
    <dbReference type="NCBI Taxonomy" id="118510"/>
    <lineage>
        <taxon>Eukaryota</taxon>
        <taxon>Viridiplantae</taxon>
        <taxon>Streptophyta</taxon>
        <taxon>Embryophyta</taxon>
        <taxon>Tracheophyta</taxon>
        <taxon>Spermatophyta</taxon>
        <taxon>Magnoliopsida</taxon>
        <taxon>eudicotyledons</taxon>
        <taxon>Gunneridae</taxon>
        <taxon>Pentapetalae</taxon>
        <taxon>asterids</taxon>
        <taxon>campanulids</taxon>
        <taxon>Asterales</taxon>
        <taxon>Asteraceae</taxon>
        <taxon>Asteroideae</taxon>
        <taxon>Anthemideae</taxon>
        <taxon>Anthemidinae</taxon>
        <taxon>Tanacetum</taxon>
    </lineage>
</organism>
<accession>A0A699KTX2</accession>
<proteinExistence type="predicted"/>
<reference evidence="1" key="1">
    <citation type="journal article" date="2019" name="Sci. Rep.">
        <title>Draft genome of Tanacetum cinerariifolium, the natural source of mosquito coil.</title>
        <authorList>
            <person name="Yamashiro T."/>
            <person name="Shiraishi A."/>
            <person name="Satake H."/>
            <person name="Nakayama K."/>
        </authorList>
    </citation>
    <scope>NUCLEOTIDE SEQUENCE</scope>
</reference>
<feature type="non-terminal residue" evidence="1">
    <location>
        <position position="1"/>
    </location>
</feature>